<dbReference type="EMBL" id="JAFHKS010000043">
    <property type="protein sequence ID" value="MBN3545615.1"/>
    <property type="molecule type" value="Genomic_DNA"/>
</dbReference>
<reference evidence="1 2" key="1">
    <citation type="submission" date="2021-01" db="EMBL/GenBank/DDBJ databases">
        <title>Genome Sequencing of Type Strains.</title>
        <authorList>
            <person name="Lemaire J.F."/>
            <person name="Inderbitzin P."/>
            <person name="Collins S.B."/>
            <person name="Wespe N."/>
            <person name="Knight-Connoni V."/>
        </authorList>
    </citation>
    <scope>NUCLEOTIDE SEQUENCE [LARGE SCALE GENOMIC DNA]</scope>
    <source>
        <strain evidence="1 2">DSM 14730</strain>
    </source>
</reference>
<comment type="caution">
    <text evidence="1">The sequence shown here is derived from an EMBL/GenBank/DDBJ whole genome shotgun (WGS) entry which is preliminary data.</text>
</comment>
<dbReference type="InterPro" id="IPR019658">
    <property type="entry name" value="DUF2515"/>
</dbReference>
<evidence type="ECO:0000313" key="2">
    <source>
        <dbReference type="Proteomes" id="UP001319060"/>
    </source>
</evidence>
<dbReference type="Proteomes" id="UP001319060">
    <property type="component" value="Unassembled WGS sequence"/>
</dbReference>
<sequence>MQASKRLFTKLTLIPVELLFRPFLLVSKKRLIWQVSEDQKRRLQIQWKQIFSRSKGISISFYKDKELIQKIKSETQLQNKNNLTRTAAYLAFFNKHPEIEWSFLAHMVSRNAGYFMTDLKGEFLPHILEDTFSEALYLMLEKGNSMIFEDAFPQLLLYEESKKRGVSLFHLCRYFHVSAFMEGVWELFFQGDHTPLLPVAQIINEQNHIEKNLVQTIEYKRLLGKITYRIQEWLELSQIIFPILPLKYTVGKKMKKFENLEQRIQLGQHLYALLFKSTNFHSVYHFAQMHPHTGSRTDYDKNIFTIIKPMNNEHLKEKLSFFKTKSNQKVYSPYLDQLWEQNYNGPFFSSDWFNENDMTLQKMKLTVKPAAPIWLSYWAGLHKIESAYLIKKYYRLYKKNRNL</sequence>
<evidence type="ECO:0000313" key="1">
    <source>
        <dbReference type="EMBL" id="MBN3545615.1"/>
    </source>
</evidence>
<proteinExistence type="predicted"/>
<name>A0ABS2ZFU3_9BACL</name>
<protein>
    <submittedName>
        <fullName evidence="1">DUF2515 family protein</fullName>
    </submittedName>
</protein>
<gene>
    <name evidence="1" type="ORF">JYA64_09940</name>
</gene>
<accession>A0ABS2ZFU3</accession>
<keyword evidence="2" id="KW-1185">Reference proteome</keyword>
<dbReference type="RefSeq" id="WP_188402486.1">
    <property type="nucleotide sequence ID" value="NZ_BMCE01000002.1"/>
</dbReference>
<organism evidence="1 2">
    <name type="scientific">Fictibacillus barbaricus</name>
    <dbReference type="NCBI Taxonomy" id="182136"/>
    <lineage>
        <taxon>Bacteria</taxon>
        <taxon>Bacillati</taxon>
        <taxon>Bacillota</taxon>
        <taxon>Bacilli</taxon>
        <taxon>Bacillales</taxon>
        <taxon>Fictibacillaceae</taxon>
        <taxon>Fictibacillus</taxon>
    </lineage>
</organism>
<dbReference type="Pfam" id="PF10720">
    <property type="entry name" value="DUF2515"/>
    <property type="match status" value="1"/>
</dbReference>